<dbReference type="AlphaFoldDB" id="A0AAN8I2H4"/>
<organism evidence="2 3">
    <name type="scientific">Knufia fluminis</name>
    <dbReference type="NCBI Taxonomy" id="191047"/>
    <lineage>
        <taxon>Eukaryota</taxon>
        <taxon>Fungi</taxon>
        <taxon>Dikarya</taxon>
        <taxon>Ascomycota</taxon>
        <taxon>Pezizomycotina</taxon>
        <taxon>Eurotiomycetes</taxon>
        <taxon>Chaetothyriomycetidae</taxon>
        <taxon>Chaetothyriales</taxon>
        <taxon>Trichomeriaceae</taxon>
        <taxon>Knufia</taxon>
    </lineage>
</organism>
<comment type="caution">
    <text evidence="2">The sequence shown here is derived from an EMBL/GenBank/DDBJ whole genome shotgun (WGS) entry which is preliminary data.</text>
</comment>
<keyword evidence="3" id="KW-1185">Reference proteome</keyword>
<evidence type="ECO:0000313" key="3">
    <source>
        <dbReference type="Proteomes" id="UP001316803"/>
    </source>
</evidence>
<name>A0AAN8I2H4_9EURO</name>
<proteinExistence type="predicted"/>
<protein>
    <submittedName>
        <fullName evidence="2">Uncharacterized protein</fullName>
    </submittedName>
</protein>
<accession>A0AAN8I2H4</accession>
<sequence length="113" mass="12419">MEMRGKQMNAAGSHGTLGRPNISLRPERWLHNSRRQLSDQRPSEPKSNQKDEPGKSSEGASKKPKKTQAQLDQELQAAMEGHSGDGGMAGAELEGGKAVSMKRGVRDNMFRYI</sequence>
<feature type="region of interest" description="Disordered" evidence="1">
    <location>
        <begin position="1"/>
        <end position="99"/>
    </location>
</feature>
<dbReference type="EMBL" id="JAKLMC020000021">
    <property type="protein sequence ID" value="KAK5951242.1"/>
    <property type="molecule type" value="Genomic_DNA"/>
</dbReference>
<evidence type="ECO:0000313" key="2">
    <source>
        <dbReference type="EMBL" id="KAK5951242.1"/>
    </source>
</evidence>
<gene>
    <name evidence="2" type="ORF">OHC33_007660</name>
</gene>
<dbReference type="Proteomes" id="UP001316803">
    <property type="component" value="Unassembled WGS sequence"/>
</dbReference>
<feature type="compositionally biased region" description="Basic and acidic residues" evidence="1">
    <location>
        <begin position="25"/>
        <end position="55"/>
    </location>
</feature>
<evidence type="ECO:0000256" key="1">
    <source>
        <dbReference type="SAM" id="MobiDB-lite"/>
    </source>
</evidence>
<reference evidence="2 3" key="1">
    <citation type="submission" date="2022-12" db="EMBL/GenBank/DDBJ databases">
        <title>Genomic features and morphological characterization of a novel Knufia sp. strain isolated from spacecraft assembly facility.</title>
        <authorList>
            <person name="Teixeira M."/>
            <person name="Chander A.M."/>
            <person name="Stajich J.E."/>
            <person name="Venkateswaran K."/>
        </authorList>
    </citation>
    <scope>NUCLEOTIDE SEQUENCE [LARGE SCALE GENOMIC DNA]</scope>
    <source>
        <strain evidence="2 3">FJI-L2-BK-P2</strain>
    </source>
</reference>